<dbReference type="Proteomes" id="UP000317180">
    <property type="component" value="Unassembled WGS sequence"/>
</dbReference>
<keyword evidence="1" id="KW-0805">Transcription regulation</keyword>
<reference evidence="7 8" key="1">
    <citation type="submission" date="2019-06" db="EMBL/GenBank/DDBJ databases">
        <title>Whole genome shotgun sequence of Brevibacillus agri NBRC 15538.</title>
        <authorList>
            <person name="Hosoyama A."/>
            <person name="Uohara A."/>
            <person name="Ohji S."/>
            <person name="Ichikawa N."/>
        </authorList>
    </citation>
    <scope>NUCLEOTIDE SEQUENCE [LARGE SCALE GENOMIC DNA]</scope>
    <source>
        <strain evidence="7 8">NBRC 15538</strain>
    </source>
</reference>
<keyword evidence="8" id="KW-1185">Reference proteome</keyword>
<dbReference type="InterPro" id="IPR009057">
    <property type="entry name" value="Homeodomain-like_sf"/>
</dbReference>
<feature type="domain" description="Fe/B12 periplasmic-binding" evidence="6">
    <location>
        <begin position="231"/>
        <end position="488"/>
    </location>
</feature>
<name>A0ABQ0SQP5_9BACL</name>
<evidence type="ECO:0000259" key="5">
    <source>
        <dbReference type="PROSITE" id="PS01124"/>
    </source>
</evidence>
<feature type="coiled-coil region" evidence="4">
    <location>
        <begin position="337"/>
        <end position="364"/>
    </location>
</feature>
<dbReference type="Pfam" id="PF01497">
    <property type="entry name" value="Peripla_BP_2"/>
    <property type="match status" value="1"/>
</dbReference>
<dbReference type="InterPro" id="IPR002491">
    <property type="entry name" value="ABC_transptr_periplasmic_BD"/>
</dbReference>
<dbReference type="PROSITE" id="PS00041">
    <property type="entry name" value="HTH_ARAC_FAMILY_1"/>
    <property type="match status" value="1"/>
</dbReference>
<accession>A0ABQ0SQP5</accession>
<dbReference type="EMBL" id="BJOD01000020">
    <property type="protein sequence ID" value="GED26176.1"/>
    <property type="molecule type" value="Genomic_DNA"/>
</dbReference>
<evidence type="ECO:0000313" key="7">
    <source>
        <dbReference type="EMBL" id="GED26176.1"/>
    </source>
</evidence>
<dbReference type="PANTHER" id="PTHR43280">
    <property type="entry name" value="ARAC-FAMILY TRANSCRIPTIONAL REGULATOR"/>
    <property type="match status" value="1"/>
</dbReference>
<dbReference type="PANTHER" id="PTHR43280:SF28">
    <property type="entry name" value="HTH-TYPE TRANSCRIPTIONAL ACTIVATOR RHAS"/>
    <property type="match status" value="1"/>
</dbReference>
<dbReference type="PROSITE" id="PS01124">
    <property type="entry name" value="HTH_ARAC_FAMILY_2"/>
    <property type="match status" value="1"/>
</dbReference>
<dbReference type="Pfam" id="PF12833">
    <property type="entry name" value="HTH_18"/>
    <property type="match status" value="1"/>
</dbReference>
<keyword evidence="4" id="KW-0175">Coiled coil</keyword>
<evidence type="ECO:0000256" key="4">
    <source>
        <dbReference type="SAM" id="Coils"/>
    </source>
</evidence>
<evidence type="ECO:0008006" key="9">
    <source>
        <dbReference type="Google" id="ProtNLM"/>
    </source>
</evidence>
<gene>
    <name evidence="7" type="ORF">BAG01nite_22780</name>
</gene>
<dbReference type="InterPro" id="IPR018060">
    <property type="entry name" value="HTH_AraC"/>
</dbReference>
<proteinExistence type="predicted"/>
<evidence type="ECO:0000256" key="2">
    <source>
        <dbReference type="ARBA" id="ARBA00023125"/>
    </source>
</evidence>
<evidence type="ECO:0000259" key="6">
    <source>
        <dbReference type="PROSITE" id="PS50983"/>
    </source>
</evidence>
<protein>
    <recommendedName>
        <fullName evidence="9">Helix-turn-helix domain-containing protein</fullName>
    </recommendedName>
</protein>
<dbReference type="Gene3D" id="3.40.50.1980">
    <property type="entry name" value="Nitrogenase molybdenum iron protein domain"/>
    <property type="match status" value="2"/>
</dbReference>
<dbReference type="InterPro" id="IPR018062">
    <property type="entry name" value="HTH_AraC-typ_CS"/>
</dbReference>
<keyword evidence="2" id="KW-0238">DNA-binding</keyword>
<feature type="domain" description="HTH araC/xylS-type" evidence="5">
    <location>
        <begin position="130"/>
        <end position="228"/>
    </location>
</feature>
<dbReference type="SMART" id="SM00342">
    <property type="entry name" value="HTH_ARAC"/>
    <property type="match status" value="1"/>
</dbReference>
<comment type="caution">
    <text evidence="7">The sequence shown here is derived from an EMBL/GenBank/DDBJ whole genome shotgun (WGS) entry which is preliminary data.</text>
</comment>
<dbReference type="Gene3D" id="1.10.10.60">
    <property type="entry name" value="Homeodomain-like"/>
    <property type="match status" value="2"/>
</dbReference>
<dbReference type="SUPFAM" id="SSF46689">
    <property type="entry name" value="Homeodomain-like"/>
    <property type="match status" value="2"/>
</dbReference>
<evidence type="ECO:0000256" key="3">
    <source>
        <dbReference type="ARBA" id="ARBA00023163"/>
    </source>
</evidence>
<dbReference type="SUPFAM" id="SSF53807">
    <property type="entry name" value="Helical backbone' metal receptor"/>
    <property type="match status" value="1"/>
</dbReference>
<dbReference type="PROSITE" id="PS50983">
    <property type="entry name" value="FE_B12_PBP"/>
    <property type="match status" value="1"/>
</dbReference>
<evidence type="ECO:0000313" key="8">
    <source>
        <dbReference type="Proteomes" id="UP000317180"/>
    </source>
</evidence>
<sequence>MQDGKRTVWLGPEQIVLLRPGHSVTICADKNESPPVCRLSFESYRLAEHDDEQLVYRNDRSCLPASGWVTNRLPYRANVLLNELSHACQQASAHGQTAEQKQHQRLFKEMMELALQYEITPELDWEPSIQKAVTYIEENYRSPITRPELARLAGFHTSYFSTLFAKKLGWGYSEYLNRVRIDRAKEHLLTSAMTVNEIAAKVGYANGEYLSRKFKQLTGMSPGEFRSRPIPKRIAAFQFVGDLLALGVTPVATDDELVRGALLLKEELQNVPTVNGAYDDEQLANLKADLVLAPTYFYYTPGRMKRLQNIAPVLALEWDKLDPLAELRLVGKLIGREREAERWIERYQAQVETARKQLQKLIDRGDTAAVYELRHDGVFIWNKTARGAYNLYDALGFRPPESVHRDVLVPGRHLWIAADRLPEYAADHMFVIDARDDHGAGVHGLSLPAFEKAPGQVYALELNEFWSSDGLALERQLHIQTNCLLRGGAE</sequence>
<organism evidence="7 8">
    <name type="scientific">Brevibacillus agri</name>
    <dbReference type="NCBI Taxonomy" id="51101"/>
    <lineage>
        <taxon>Bacteria</taxon>
        <taxon>Bacillati</taxon>
        <taxon>Bacillota</taxon>
        <taxon>Bacilli</taxon>
        <taxon>Bacillales</taxon>
        <taxon>Paenibacillaceae</taxon>
        <taxon>Brevibacillus</taxon>
    </lineage>
</organism>
<keyword evidence="3" id="KW-0804">Transcription</keyword>
<evidence type="ECO:0000256" key="1">
    <source>
        <dbReference type="ARBA" id="ARBA00023015"/>
    </source>
</evidence>